<dbReference type="InterPro" id="IPR025996">
    <property type="entry name" value="MT1864/Rv1816-like_C"/>
</dbReference>
<dbReference type="EMBL" id="JAJOMB010000030">
    <property type="protein sequence ID" value="MCD5316431.1"/>
    <property type="molecule type" value="Genomic_DNA"/>
</dbReference>
<dbReference type="Proteomes" id="UP001138997">
    <property type="component" value="Unassembled WGS sequence"/>
</dbReference>
<dbReference type="SUPFAM" id="SSF46689">
    <property type="entry name" value="Homeodomain-like"/>
    <property type="match status" value="1"/>
</dbReference>
<protein>
    <submittedName>
        <fullName evidence="4">TetR/AcrR family transcriptional regulator</fullName>
    </submittedName>
</protein>
<dbReference type="AlphaFoldDB" id="A0A9X1NNK9"/>
<proteinExistence type="predicted"/>
<dbReference type="SUPFAM" id="SSF48498">
    <property type="entry name" value="Tetracyclin repressor-like, C-terminal domain"/>
    <property type="match status" value="1"/>
</dbReference>
<evidence type="ECO:0000256" key="1">
    <source>
        <dbReference type="ARBA" id="ARBA00023015"/>
    </source>
</evidence>
<name>A0A9X1NNK9_9ACTN</name>
<evidence type="ECO:0000313" key="5">
    <source>
        <dbReference type="Proteomes" id="UP001138997"/>
    </source>
</evidence>
<accession>A0A9X1NNK9</accession>
<feature type="domain" description="HTH-type transcriptional regulator MT1864/Rv1816-like C-terminal" evidence="3">
    <location>
        <begin position="82"/>
        <end position="164"/>
    </location>
</feature>
<keyword evidence="2" id="KW-0804">Transcription</keyword>
<keyword evidence="5" id="KW-1185">Reference proteome</keyword>
<organism evidence="4 5">
    <name type="scientific">Kineosporia babensis</name>
    <dbReference type="NCBI Taxonomy" id="499548"/>
    <lineage>
        <taxon>Bacteria</taxon>
        <taxon>Bacillati</taxon>
        <taxon>Actinomycetota</taxon>
        <taxon>Actinomycetes</taxon>
        <taxon>Kineosporiales</taxon>
        <taxon>Kineosporiaceae</taxon>
        <taxon>Kineosporia</taxon>
    </lineage>
</organism>
<keyword evidence="1" id="KW-0805">Transcription regulation</keyword>
<evidence type="ECO:0000256" key="2">
    <source>
        <dbReference type="ARBA" id="ARBA00023163"/>
    </source>
</evidence>
<evidence type="ECO:0000259" key="3">
    <source>
        <dbReference type="Pfam" id="PF13305"/>
    </source>
</evidence>
<gene>
    <name evidence="4" type="ORF">LR394_36600</name>
</gene>
<comment type="caution">
    <text evidence="4">The sequence shown here is derived from an EMBL/GenBank/DDBJ whole genome shotgun (WGS) entry which is preliminary data.</text>
</comment>
<dbReference type="InterPro" id="IPR009057">
    <property type="entry name" value="Homeodomain-like_sf"/>
</dbReference>
<dbReference type="InterPro" id="IPR036271">
    <property type="entry name" value="Tet_transcr_reg_TetR-rel_C_sf"/>
</dbReference>
<sequence>MARPKDPAVRTLLLERAGQMLRTRAPITLRSLVADTGYSTMAVYTHFGSMDGLWTALRQEGHTRMGVLFRELPTTDDPVLDLAAHVTAYIQNALDHPDLYRVMFDATFGLDDAQAADDGLECMVQSALRGVEAGRFAEDVVPLDLAVQTWAVAHGLSSLVANGPQPVETLRHGPLLLEGLFVRVGDKLDRCQASVGQAWKQAGLPMAG</sequence>
<dbReference type="Pfam" id="PF13305">
    <property type="entry name" value="TetR_C_33"/>
    <property type="match status" value="1"/>
</dbReference>
<dbReference type="Gene3D" id="1.10.357.10">
    <property type="entry name" value="Tetracycline Repressor, domain 2"/>
    <property type="match status" value="1"/>
</dbReference>
<dbReference type="RefSeq" id="WP_231449283.1">
    <property type="nucleotide sequence ID" value="NZ_JAJOMB010000030.1"/>
</dbReference>
<reference evidence="4" key="1">
    <citation type="submission" date="2021-11" db="EMBL/GenBank/DDBJ databases">
        <title>Streptomyces corallinus and Kineosporia corallina sp. nov., two new coral-derived marine actinobacteria.</title>
        <authorList>
            <person name="Buangrab K."/>
            <person name="Sutthacheep M."/>
            <person name="Yeemin T."/>
            <person name="Harunari E."/>
            <person name="Igarashi Y."/>
            <person name="Sripreechasak P."/>
            <person name="Kanchanasin P."/>
            <person name="Tanasupawat S."/>
            <person name="Phongsopitanun W."/>
        </authorList>
    </citation>
    <scope>NUCLEOTIDE SEQUENCE</scope>
    <source>
        <strain evidence="4">JCM 31032</strain>
    </source>
</reference>
<evidence type="ECO:0000313" key="4">
    <source>
        <dbReference type="EMBL" id="MCD5316431.1"/>
    </source>
</evidence>